<evidence type="ECO:0000313" key="12">
    <source>
        <dbReference type="EMBL" id="BAL58677.1"/>
    </source>
</evidence>
<dbReference type="GO" id="GO:0004386">
    <property type="term" value="F:helicase activity"/>
    <property type="evidence" value="ECO:0007669"/>
    <property type="project" value="UniProtKB-KW"/>
</dbReference>
<dbReference type="InterPro" id="IPR017170">
    <property type="entry name" value="Lhr-like"/>
</dbReference>
<organism evidence="12">
    <name type="scientific">Acetithermum autotrophicum</name>
    <dbReference type="NCBI Taxonomy" id="1446466"/>
    <lineage>
        <taxon>Bacteria</taxon>
        <taxon>Candidatus Bipolaricaulota</taxon>
        <taxon>Candidatus Acetithermum</taxon>
    </lineage>
</organism>
<dbReference type="Pfam" id="PF00271">
    <property type="entry name" value="Helicase_C"/>
    <property type="match status" value="1"/>
</dbReference>
<dbReference type="EMBL" id="AP011801">
    <property type="protein sequence ID" value="BAL58677.1"/>
    <property type="molecule type" value="Genomic_DNA"/>
</dbReference>
<keyword evidence="7" id="KW-0234">DNA repair</keyword>
<dbReference type="SUPFAM" id="SSF52540">
    <property type="entry name" value="P-loop containing nucleoside triphosphate hydrolases"/>
    <property type="match status" value="1"/>
</dbReference>
<dbReference type="GO" id="GO:0006281">
    <property type="term" value="P:DNA repair"/>
    <property type="evidence" value="ECO:0007669"/>
    <property type="project" value="UniProtKB-KW"/>
</dbReference>
<dbReference type="InterPro" id="IPR011545">
    <property type="entry name" value="DEAD/DEAH_box_helicase_dom"/>
</dbReference>
<dbReference type="InterPro" id="IPR052511">
    <property type="entry name" value="ATP-dep_Helicase"/>
</dbReference>
<protein>
    <submittedName>
        <fullName evidence="12">ATP-dependent helicase Lhr</fullName>
    </submittedName>
</protein>
<gene>
    <name evidence="12" type="ORF">HGMM_OP2C225</name>
</gene>
<dbReference type="Gene3D" id="3.40.50.300">
    <property type="entry name" value="P-loop containing nucleotide triphosphate hydrolases"/>
    <property type="match status" value="2"/>
</dbReference>
<dbReference type="CDD" id="cd17922">
    <property type="entry name" value="DEXHc_LHR-like"/>
    <property type="match status" value="1"/>
</dbReference>
<dbReference type="NCBIfam" id="NF010338">
    <property type="entry name" value="PRK13767.1"/>
    <property type="match status" value="1"/>
</dbReference>
<evidence type="ECO:0000256" key="6">
    <source>
        <dbReference type="ARBA" id="ARBA00023125"/>
    </source>
</evidence>
<dbReference type="SMART" id="SM00490">
    <property type="entry name" value="HELICc"/>
    <property type="match status" value="1"/>
</dbReference>
<evidence type="ECO:0000256" key="5">
    <source>
        <dbReference type="ARBA" id="ARBA00022840"/>
    </source>
</evidence>
<dbReference type="InterPro" id="IPR027417">
    <property type="entry name" value="P-loop_NTPase"/>
</dbReference>
<dbReference type="PROSITE" id="PS51194">
    <property type="entry name" value="HELICASE_CTER"/>
    <property type="match status" value="1"/>
</dbReference>
<dbReference type="Pfam" id="PF08494">
    <property type="entry name" value="DEAD_assoc"/>
    <property type="match status" value="1"/>
</dbReference>
<evidence type="ECO:0000256" key="4">
    <source>
        <dbReference type="ARBA" id="ARBA00022806"/>
    </source>
</evidence>
<keyword evidence="8" id="KW-0413">Isomerase</keyword>
<keyword evidence="5" id="KW-0067">ATP-binding</keyword>
<dbReference type="InterPro" id="IPR001650">
    <property type="entry name" value="Helicase_C-like"/>
</dbReference>
<keyword evidence="3" id="KW-0378">Hydrolase</keyword>
<dbReference type="InterPro" id="IPR013701">
    <property type="entry name" value="Lhr-like_DEAD/DEAH_assoc"/>
</dbReference>
<dbReference type="PROSITE" id="PS51192">
    <property type="entry name" value="HELICASE_ATP_BIND_1"/>
    <property type="match status" value="1"/>
</dbReference>
<dbReference type="Pfam" id="PF19306">
    <property type="entry name" value="WHD_Lhr"/>
    <property type="match status" value="1"/>
</dbReference>
<dbReference type="InterPro" id="IPR014001">
    <property type="entry name" value="Helicase_ATP-bd"/>
</dbReference>
<feature type="domain" description="Helicase ATP-binding" evidence="10">
    <location>
        <begin position="41"/>
        <end position="229"/>
    </location>
</feature>
<reference evidence="12" key="1">
    <citation type="journal article" date="2005" name="Environ. Microbiol.">
        <title>Genetic and functional properties of uncultivated thermophilic crenarchaeotes from a subsurface gold mine as revealed by analysis of genome fragments.</title>
        <authorList>
            <person name="Nunoura T."/>
            <person name="Hirayama H."/>
            <person name="Takami H."/>
            <person name="Oida H."/>
            <person name="Nishi S."/>
            <person name="Shimamura S."/>
            <person name="Suzuki Y."/>
            <person name="Inagaki F."/>
            <person name="Takai K."/>
            <person name="Nealson K.H."/>
            <person name="Horikoshi K."/>
        </authorList>
    </citation>
    <scope>NUCLEOTIDE SEQUENCE</scope>
</reference>
<dbReference type="Pfam" id="PF00270">
    <property type="entry name" value="DEAD"/>
    <property type="match status" value="1"/>
</dbReference>
<dbReference type="GO" id="GO:0016887">
    <property type="term" value="F:ATP hydrolysis activity"/>
    <property type="evidence" value="ECO:0007669"/>
    <property type="project" value="TreeGrafter"/>
</dbReference>
<dbReference type="PIRSF" id="PIRSF037307">
    <property type="entry name" value="Lhr-like_helic_prd"/>
    <property type="match status" value="1"/>
</dbReference>
<keyword evidence="6" id="KW-0238">DNA-binding</keyword>
<dbReference type="PANTHER" id="PTHR47962">
    <property type="entry name" value="ATP-DEPENDENT HELICASE LHR-RELATED-RELATED"/>
    <property type="match status" value="1"/>
</dbReference>
<dbReference type="GO" id="GO:0005524">
    <property type="term" value="F:ATP binding"/>
    <property type="evidence" value="ECO:0007669"/>
    <property type="project" value="UniProtKB-KW"/>
</dbReference>
<evidence type="ECO:0000256" key="2">
    <source>
        <dbReference type="ARBA" id="ARBA00022763"/>
    </source>
</evidence>
<dbReference type="InterPro" id="IPR045628">
    <property type="entry name" value="Lhr_WH_dom"/>
</dbReference>
<accession>H5SRG0</accession>
<evidence type="ECO:0000256" key="7">
    <source>
        <dbReference type="ARBA" id="ARBA00023204"/>
    </source>
</evidence>
<dbReference type="AlphaFoldDB" id="H5SRG0"/>
<evidence type="ECO:0000256" key="8">
    <source>
        <dbReference type="ARBA" id="ARBA00023235"/>
    </source>
</evidence>
<evidence type="ECO:0000256" key="3">
    <source>
        <dbReference type="ARBA" id="ARBA00022801"/>
    </source>
</evidence>
<comment type="similarity">
    <text evidence="9">Belongs to the Lhr helicase family. Lhr-Core subfamily.</text>
</comment>
<reference evidence="12" key="2">
    <citation type="journal article" date="2012" name="PLoS ONE">
        <title>A Deeply Branching Thermophilic Bacterium with an Ancient Acetyl-CoA Pathway Dominates a Subsurface Ecosystem.</title>
        <authorList>
            <person name="Takami H."/>
            <person name="Noguchi H."/>
            <person name="Takaki Y."/>
            <person name="Uchiyama I."/>
            <person name="Toyoda A."/>
            <person name="Nishi S."/>
            <person name="Chee G.-J."/>
            <person name="Arai W."/>
            <person name="Nunoura T."/>
            <person name="Itoh T."/>
            <person name="Hattori M."/>
            <person name="Takai K."/>
        </authorList>
    </citation>
    <scope>NUCLEOTIDE SEQUENCE</scope>
</reference>
<dbReference type="PANTHER" id="PTHR47962:SF6">
    <property type="entry name" value="LARGE HELICASE-RELATED PROTEIN"/>
    <property type="match status" value="1"/>
</dbReference>
<name>H5SRG0_ACEAU</name>
<feature type="domain" description="Helicase C-terminal" evidence="11">
    <location>
        <begin position="276"/>
        <end position="429"/>
    </location>
</feature>
<dbReference type="GO" id="GO:0003677">
    <property type="term" value="F:DNA binding"/>
    <property type="evidence" value="ECO:0007669"/>
    <property type="project" value="UniProtKB-KW"/>
</dbReference>
<keyword evidence="1" id="KW-0547">Nucleotide-binding</keyword>
<keyword evidence="4 12" id="KW-0347">Helicase</keyword>
<evidence type="ECO:0000256" key="1">
    <source>
        <dbReference type="ARBA" id="ARBA00022741"/>
    </source>
</evidence>
<evidence type="ECO:0000259" key="11">
    <source>
        <dbReference type="PROSITE" id="PS51194"/>
    </source>
</evidence>
<dbReference type="SMART" id="SM00487">
    <property type="entry name" value="DEXDc"/>
    <property type="match status" value="1"/>
</dbReference>
<evidence type="ECO:0000256" key="9">
    <source>
        <dbReference type="ARBA" id="ARBA00093467"/>
    </source>
</evidence>
<sequence length="868" mass="99754">MLTRQVESFSDAEIFALLHPLVRRWFVEKFSAFSPPQRFAIPHIHNRRNCLISAPTGSGKTLAAFLAIINELVQLAAQNALEDQIYCVYISPLKALGNDIERNLQEPLREMETLAGHKLGIRVEVRTGDTSSEKRQRMLKKPPHILITTPESFAIALSAKQFSNYFSYVRWVIVDEVHSLAENKRGVHLSLSLERLQELCDFSRIGLSATVSPLDEVAKFLVGRRYGQVLAPLSDGSDPWRDCVIIDARFDKKIDLQVLSPVDDFVHCSFEELNANLYALLDDLMRQHRSTLIFTNTRALTERVVHTLKERFPHYVEVIGAHHSSLSKELRLDIERRLKNGALKVVVSSTSLELGIDIGYIDLVILLGSPKSVTRALQRIGRSGHKLHDTIKGRVVVTDQDDLVECAVMMRSALQHRLEKLHIPKNCLDVLAQQIFGILLDGPTYAEELYELVTRSYNFAELSREHFEKVLEYLAGEYTDLEDRHVYAKIYYDKETGEIRTRGRLARVLYMTNVGTIPDESYIIVKAGDRRIGQIEEGFLEMLRKHDTFVLGGETYKFRFSRGMTIQVESASEERATVPSWFSEMLPLSFELALDIQEFRSALSELFARGASQEEIKAFIRAELGLDARGVESLYRYFAEQRRYSRLPHRRKLLIEFYTEGPKTIVIFHALFGRRVNDALSRALAYLIARREDKDIEIAVTDHGFYLAYEGSVKVMEAFDLLKERDLREVLRDALRDTEILKRRFRHCATRALMILRSYKGQRKSVGRQQMKAAILQSAVERMDEYFPILTETYREVMEDAMDIENAQKILDEIRSGQIELEGFVSPSPSPFALHIVMHARSDIIKVEDRQQFLQKMYERLQSCGRDP</sequence>
<dbReference type="CDD" id="cd18796">
    <property type="entry name" value="SF2_C_LHR"/>
    <property type="match status" value="1"/>
</dbReference>
<keyword evidence="2" id="KW-0227">DNA damage</keyword>
<proteinExistence type="inferred from homology"/>
<evidence type="ECO:0000259" key="10">
    <source>
        <dbReference type="PROSITE" id="PS51192"/>
    </source>
</evidence>